<keyword evidence="3" id="KW-1185">Reference proteome</keyword>
<dbReference type="RefSeq" id="WP_237345623.1">
    <property type="nucleotide sequence ID" value="NZ_JABWGX010000011.1"/>
</dbReference>
<dbReference type="Gene3D" id="3.30.300.130">
    <property type="entry name" value="Fe-S cluster assembly (FSCA)"/>
    <property type="match status" value="1"/>
</dbReference>
<name>A0ABU0LDD8_XANAG</name>
<sequence>MTDTAAIASSDASPAVLCGDDADAFAGRATLSEAERLALIAATIEEIRPIIRADGGDLELIAVRGERVEVRLTGTCLSCSLAGQTLGGIRRRLMAVLDIPVMVVPIIG</sequence>
<proteinExistence type="predicted"/>
<dbReference type="Pfam" id="PF01106">
    <property type="entry name" value="NifU"/>
    <property type="match status" value="1"/>
</dbReference>
<dbReference type="EMBL" id="JAUSVY010000003">
    <property type="protein sequence ID" value="MDQ0505124.1"/>
    <property type="molecule type" value="Genomic_DNA"/>
</dbReference>
<accession>A0ABU0LDD8</accession>
<dbReference type="InterPro" id="IPR001075">
    <property type="entry name" value="NIF_FeS_clus_asmbl_NifU_C"/>
</dbReference>
<dbReference type="InterPro" id="IPR034904">
    <property type="entry name" value="FSCA_dom_sf"/>
</dbReference>
<feature type="domain" description="NIF system FeS cluster assembly NifU C-terminal" evidence="1">
    <location>
        <begin position="40"/>
        <end position="100"/>
    </location>
</feature>
<evidence type="ECO:0000313" key="3">
    <source>
        <dbReference type="Proteomes" id="UP001241747"/>
    </source>
</evidence>
<reference evidence="2 3" key="1">
    <citation type="submission" date="2023-07" db="EMBL/GenBank/DDBJ databases">
        <title>Genomic Encyclopedia of Type Strains, Phase IV (KMG-IV): sequencing the most valuable type-strain genomes for metagenomic binning, comparative biology and taxonomic classification.</title>
        <authorList>
            <person name="Goeker M."/>
        </authorList>
    </citation>
    <scope>NUCLEOTIDE SEQUENCE [LARGE SCALE GENOMIC DNA]</scope>
    <source>
        <strain evidence="2 3">DSM 3770</strain>
    </source>
</reference>
<dbReference type="SUPFAM" id="SSF117916">
    <property type="entry name" value="Fe-S cluster assembly (FSCA) domain-like"/>
    <property type="match status" value="1"/>
</dbReference>
<organism evidence="2 3">
    <name type="scientific">Xanthobacter agilis</name>
    <dbReference type="NCBI Taxonomy" id="47492"/>
    <lineage>
        <taxon>Bacteria</taxon>
        <taxon>Pseudomonadati</taxon>
        <taxon>Pseudomonadota</taxon>
        <taxon>Alphaproteobacteria</taxon>
        <taxon>Hyphomicrobiales</taxon>
        <taxon>Xanthobacteraceae</taxon>
        <taxon>Xanthobacter</taxon>
    </lineage>
</organism>
<comment type="caution">
    <text evidence="2">The sequence shown here is derived from an EMBL/GenBank/DDBJ whole genome shotgun (WGS) entry which is preliminary data.</text>
</comment>
<protein>
    <submittedName>
        <fullName evidence="2">Fe-S cluster biogenesis protein NfuA</fullName>
    </submittedName>
</protein>
<gene>
    <name evidence="2" type="ORF">QOZ94_001906</name>
</gene>
<evidence type="ECO:0000313" key="2">
    <source>
        <dbReference type="EMBL" id="MDQ0505124.1"/>
    </source>
</evidence>
<evidence type="ECO:0000259" key="1">
    <source>
        <dbReference type="Pfam" id="PF01106"/>
    </source>
</evidence>
<dbReference type="Proteomes" id="UP001241747">
    <property type="component" value="Unassembled WGS sequence"/>
</dbReference>